<dbReference type="PROSITE" id="PS50012">
    <property type="entry name" value="RCC1_3"/>
    <property type="match status" value="7"/>
</dbReference>
<evidence type="ECO:0000313" key="3">
    <source>
        <dbReference type="EnsemblMetazoa" id="AAEL009303-PA"/>
    </source>
</evidence>
<dbReference type="InterPro" id="IPR009091">
    <property type="entry name" value="RCC1/BLIP-II"/>
</dbReference>
<dbReference type="PANTHER" id="PTHR46337:SF1">
    <property type="entry name" value="RCC1-LIKE G EXCHANGING FACTOR-LIKE PROTEIN"/>
    <property type="match status" value="1"/>
</dbReference>
<feature type="domain" description="RCC1-like" evidence="2">
    <location>
        <begin position="46"/>
        <end position="373"/>
    </location>
</feature>
<protein>
    <recommendedName>
        <fullName evidence="2">RCC1-like domain-containing protein</fullName>
    </recommendedName>
</protein>
<keyword evidence="4" id="KW-1185">Reference proteome</keyword>
<gene>
    <name evidence="3" type="primary">5571773</name>
</gene>
<accession>A0A1S4FLW7</accession>
<dbReference type="InterPro" id="IPR058923">
    <property type="entry name" value="RCC1-like_dom"/>
</dbReference>
<dbReference type="GO" id="GO:0070131">
    <property type="term" value="P:positive regulation of mitochondrial translation"/>
    <property type="evidence" value="ECO:0007669"/>
    <property type="project" value="TreeGrafter"/>
</dbReference>
<dbReference type="Proteomes" id="UP000008820">
    <property type="component" value="Chromosome 2"/>
</dbReference>
<dbReference type="AlphaFoldDB" id="A0A1S4FLW7"/>
<evidence type="ECO:0000256" key="1">
    <source>
        <dbReference type="ARBA" id="ARBA00022737"/>
    </source>
</evidence>
<dbReference type="PANTHER" id="PTHR46337">
    <property type="entry name" value="RCC1-LIKE G EXCHANGING FACTOR-LIKE PROTEIN"/>
    <property type="match status" value="1"/>
</dbReference>
<dbReference type="EnsemblMetazoa" id="AAEL009303-RA">
    <property type="protein sequence ID" value="AAEL009303-PA"/>
    <property type="gene ID" value="AAEL009303"/>
</dbReference>
<dbReference type="VEuPathDB" id="VectorBase:AAEL009303"/>
<dbReference type="FunCoup" id="A0A1S4FLW7">
    <property type="interactions" value="668"/>
</dbReference>
<proteinExistence type="predicted"/>
<dbReference type="GO" id="GO:0019843">
    <property type="term" value="F:rRNA binding"/>
    <property type="evidence" value="ECO:0007669"/>
    <property type="project" value="TreeGrafter"/>
</dbReference>
<dbReference type="GO" id="GO:0005743">
    <property type="term" value="C:mitochondrial inner membrane"/>
    <property type="evidence" value="ECO:0007669"/>
    <property type="project" value="TreeGrafter"/>
</dbReference>
<dbReference type="InParanoid" id="A0A1S4FLW7"/>
<dbReference type="Pfam" id="PF00415">
    <property type="entry name" value="RCC1"/>
    <property type="match status" value="1"/>
</dbReference>
<reference evidence="3 4" key="1">
    <citation type="submission" date="2017-06" db="EMBL/GenBank/DDBJ databases">
        <title>Aedes aegypti genome working group (AGWG) sequencing and assembly.</title>
        <authorList>
            <consortium name="Aedes aegypti Genome Working Group (AGWG)"/>
            <person name="Matthews B.J."/>
        </authorList>
    </citation>
    <scope>NUCLEOTIDE SEQUENCE [LARGE SCALE GENOMIC DNA]</scope>
    <source>
        <strain evidence="3 4">LVP_AGWG</strain>
    </source>
</reference>
<organism evidence="3 4">
    <name type="scientific">Aedes aegypti</name>
    <name type="common">Yellowfever mosquito</name>
    <name type="synonym">Culex aegypti</name>
    <dbReference type="NCBI Taxonomy" id="7159"/>
    <lineage>
        <taxon>Eukaryota</taxon>
        <taxon>Metazoa</taxon>
        <taxon>Ecdysozoa</taxon>
        <taxon>Arthropoda</taxon>
        <taxon>Hexapoda</taxon>
        <taxon>Insecta</taxon>
        <taxon>Pterygota</taxon>
        <taxon>Neoptera</taxon>
        <taxon>Endopterygota</taxon>
        <taxon>Diptera</taxon>
        <taxon>Nematocera</taxon>
        <taxon>Culicoidea</taxon>
        <taxon>Culicidae</taxon>
        <taxon>Culicinae</taxon>
        <taxon>Aedini</taxon>
        <taxon>Aedes</taxon>
        <taxon>Stegomyia</taxon>
    </lineage>
</organism>
<dbReference type="OrthoDB" id="70707at2759"/>
<dbReference type="InterPro" id="IPR053035">
    <property type="entry name" value="Mitochondrial_GEF_domain"/>
</dbReference>
<sequence>MSRTMRTFILVGRLHQSRYYTSHARRTVLRQDQSKIPVHEYPIAKSTDTRVYVWGLAATGALGLQTSVKKQAKAHTDVVQHPSRLNFAENRDIVDVAAGYGFSVFAAKCRHGKSLWGTGINTDAQIGYHKLGGKHRKPFEMLIYPAPIDLAAVEGNEKAVEIVKVTAGRAHTLALANDGVVYAFGSNAYGQCGREIVRGEDYFNAPVINRITDLGGRKDDPIVEVDCGQDHSFFRTASGRLYSCGWSDDGQTGQGRFGKVSTPSQVEGDLKGETVCKVTGTSDTVLALTDKGEVFGWGNTEYGQLATDSDENPQINLPMHLSFLKDCGKIVDIAAGGSFCMVLNENGDVFSWGYGILGFGPDVGHQARPTQIPPALFGRNDFNPNVRVRAISAGLIHSAAINDQDDLYMWGHNRYGCLGFGHKNDQFFPLKVAVSARVMKISCGVDHTLALCKAFV</sequence>
<keyword evidence="1" id="KW-0677">Repeat</keyword>
<dbReference type="GO" id="GO:0005085">
    <property type="term" value="F:guanyl-nucleotide exchange factor activity"/>
    <property type="evidence" value="ECO:0007669"/>
    <property type="project" value="TreeGrafter"/>
</dbReference>
<dbReference type="Gene3D" id="2.130.10.30">
    <property type="entry name" value="Regulator of chromosome condensation 1/beta-lactamase-inhibitor protein II"/>
    <property type="match status" value="3"/>
</dbReference>
<dbReference type="InterPro" id="IPR000408">
    <property type="entry name" value="Reg_chr_condens"/>
</dbReference>
<reference evidence="3" key="2">
    <citation type="submission" date="2020-05" db="UniProtKB">
        <authorList>
            <consortium name="EnsemblMetazoa"/>
        </authorList>
    </citation>
    <scope>IDENTIFICATION</scope>
    <source>
        <strain evidence="3">LVP_AGWG</strain>
    </source>
</reference>
<dbReference type="PROSITE" id="PS00626">
    <property type="entry name" value="RCC1_2"/>
    <property type="match status" value="2"/>
</dbReference>
<dbReference type="SUPFAM" id="SSF50985">
    <property type="entry name" value="RCC1/BLIP-II"/>
    <property type="match status" value="1"/>
</dbReference>
<dbReference type="Pfam" id="PF25390">
    <property type="entry name" value="WD40_RLD"/>
    <property type="match status" value="1"/>
</dbReference>
<evidence type="ECO:0000313" key="4">
    <source>
        <dbReference type="Proteomes" id="UP000008820"/>
    </source>
</evidence>
<dbReference type="PRINTS" id="PR00633">
    <property type="entry name" value="RCCNDNSATION"/>
</dbReference>
<name>A0A1S4FLW7_AEDAE</name>
<evidence type="ECO:0000259" key="2">
    <source>
        <dbReference type="Pfam" id="PF25390"/>
    </source>
</evidence>